<dbReference type="GO" id="GO:0046872">
    <property type="term" value="F:metal ion binding"/>
    <property type="evidence" value="ECO:0007669"/>
    <property type="project" value="UniProtKB-KW"/>
</dbReference>
<dbReference type="Pfam" id="PF01435">
    <property type="entry name" value="Peptidase_M48"/>
    <property type="match status" value="1"/>
</dbReference>
<evidence type="ECO:0000256" key="3">
    <source>
        <dbReference type="ARBA" id="ARBA00022723"/>
    </source>
</evidence>
<evidence type="ECO:0000256" key="2">
    <source>
        <dbReference type="ARBA" id="ARBA00022670"/>
    </source>
</evidence>
<keyword evidence="8" id="KW-0732">Signal</keyword>
<dbReference type="InterPro" id="IPR051156">
    <property type="entry name" value="Mito/Outer_Membr_Metalloprot"/>
</dbReference>
<evidence type="ECO:0000313" key="10">
    <source>
        <dbReference type="EMBL" id="SOD99722.1"/>
    </source>
</evidence>
<gene>
    <name evidence="10" type="ORF">SAMN06269250_0129</name>
</gene>
<dbReference type="PANTHER" id="PTHR22726:SF1">
    <property type="entry name" value="METALLOENDOPEPTIDASE OMA1, MITOCHONDRIAL"/>
    <property type="match status" value="1"/>
</dbReference>
<feature type="chain" id="PRO_5012470863" evidence="8">
    <location>
        <begin position="24"/>
        <end position="539"/>
    </location>
</feature>
<dbReference type="CDD" id="cd07324">
    <property type="entry name" value="M48C_Oma1-like"/>
    <property type="match status" value="1"/>
</dbReference>
<keyword evidence="3" id="KW-0479">Metal-binding</keyword>
<dbReference type="AlphaFoldDB" id="A0A286GW52"/>
<evidence type="ECO:0000256" key="1">
    <source>
        <dbReference type="ARBA" id="ARBA00001947"/>
    </source>
</evidence>
<name>A0A286GW52_9BACT</name>
<organism evidence="10 11">
    <name type="scientific">Spirosoma fluviale</name>
    <dbReference type="NCBI Taxonomy" id="1597977"/>
    <lineage>
        <taxon>Bacteria</taxon>
        <taxon>Pseudomonadati</taxon>
        <taxon>Bacteroidota</taxon>
        <taxon>Cytophagia</taxon>
        <taxon>Cytophagales</taxon>
        <taxon>Cytophagaceae</taxon>
        <taxon>Spirosoma</taxon>
    </lineage>
</organism>
<keyword evidence="11" id="KW-1185">Reference proteome</keyword>
<dbReference type="GO" id="GO:0051603">
    <property type="term" value="P:proteolysis involved in protein catabolic process"/>
    <property type="evidence" value="ECO:0007669"/>
    <property type="project" value="TreeGrafter"/>
</dbReference>
<dbReference type="PANTHER" id="PTHR22726">
    <property type="entry name" value="METALLOENDOPEPTIDASE OMA1"/>
    <property type="match status" value="1"/>
</dbReference>
<evidence type="ECO:0000259" key="9">
    <source>
        <dbReference type="Pfam" id="PF01435"/>
    </source>
</evidence>
<keyword evidence="4" id="KW-0378">Hydrolase</keyword>
<keyword evidence="2" id="KW-0645">Protease</keyword>
<evidence type="ECO:0000256" key="7">
    <source>
        <dbReference type="SAM" id="MobiDB-lite"/>
    </source>
</evidence>
<dbReference type="Proteomes" id="UP000219452">
    <property type="component" value="Unassembled WGS sequence"/>
</dbReference>
<protein>
    <submittedName>
        <fullName evidence="10">Peptidase family M48</fullName>
    </submittedName>
</protein>
<feature type="compositionally biased region" description="Basic residues" evidence="7">
    <location>
        <begin position="529"/>
        <end position="539"/>
    </location>
</feature>
<accession>A0A286GW52</accession>
<evidence type="ECO:0000256" key="6">
    <source>
        <dbReference type="ARBA" id="ARBA00023049"/>
    </source>
</evidence>
<feature type="signal peptide" evidence="8">
    <location>
        <begin position="1"/>
        <end position="23"/>
    </location>
</feature>
<dbReference type="InterPro" id="IPR001915">
    <property type="entry name" value="Peptidase_M48"/>
</dbReference>
<reference evidence="11" key="1">
    <citation type="submission" date="2017-09" db="EMBL/GenBank/DDBJ databases">
        <authorList>
            <person name="Varghese N."/>
            <person name="Submissions S."/>
        </authorList>
    </citation>
    <scope>NUCLEOTIDE SEQUENCE [LARGE SCALE GENOMIC DNA]</scope>
    <source>
        <strain evidence="11">DSM 29961</strain>
    </source>
</reference>
<feature type="region of interest" description="Disordered" evidence="7">
    <location>
        <begin position="514"/>
        <end position="539"/>
    </location>
</feature>
<keyword evidence="5" id="KW-0862">Zinc</keyword>
<dbReference type="Gene3D" id="3.30.2010.10">
    <property type="entry name" value="Metalloproteases ('zincins'), catalytic domain"/>
    <property type="match status" value="1"/>
</dbReference>
<evidence type="ECO:0000256" key="4">
    <source>
        <dbReference type="ARBA" id="ARBA00022801"/>
    </source>
</evidence>
<dbReference type="RefSeq" id="WP_097132112.1">
    <property type="nucleotide sequence ID" value="NZ_OCNH01000010.1"/>
</dbReference>
<dbReference type="GO" id="GO:0004222">
    <property type="term" value="F:metalloendopeptidase activity"/>
    <property type="evidence" value="ECO:0007669"/>
    <property type="project" value="InterPro"/>
</dbReference>
<evidence type="ECO:0000313" key="11">
    <source>
        <dbReference type="Proteomes" id="UP000219452"/>
    </source>
</evidence>
<keyword evidence="6" id="KW-0482">Metalloprotease</keyword>
<proteinExistence type="predicted"/>
<dbReference type="EMBL" id="OCNH01000010">
    <property type="protein sequence ID" value="SOD99722.1"/>
    <property type="molecule type" value="Genomic_DNA"/>
</dbReference>
<feature type="domain" description="Peptidase M48" evidence="9">
    <location>
        <begin position="262"/>
        <end position="480"/>
    </location>
</feature>
<dbReference type="GO" id="GO:0016020">
    <property type="term" value="C:membrane"/>
    <property type="evidence" value="ECO:0007669"/>
    <property type="project" value="TreeGrafter"/>
</dbReference>
<sequence length="539" mass="60779">MRNLILSSLLGTLLTLLPHLSFAQSEVAQSVKLENATIVEFKAPFREMYVSFEEDDDNRHSVITIQDTTLFMKKSAFNKRKKSTIKPDEFMQAIDFRAGMKINLQVDYFQITQRNLAIRICLQEKYYGPTTITGLYERLEGDKATIDGQMVVLTLDKGKSIEGREEWKNKKFTSFNDMQLGSEVQVWGERKPDGIIYATKGTNRPSMMSKEDYLLRKATNQELKVTKNELSIAEAWKFRFITSTSAQDYISTIGRQLVPDYIRSLPIDHPDHIDFKFYLVDDESFNASSYPNGSVVVHKGLLTKIDNEAQLAAILGHEIAHVTQKHHASQFRRHQNWEAISTFGALVAMGTGDITPALVTKAAGEMAVSSFSQQQEAQADRIGLHYMVKAGYDPREAALIWKKLAEEDKDDRQKGQRLAAMNWLQKSYSVNASSQQASLTNSIAQRNEQAAQLAQTAANTIETQPLFPSHPKPRQRFTNVNFLISTAYAQLDYATLKGNSDKFRNVVQLLGGSTSETIVPPRVTDKKITPKPKPKPKKA</sequence>
<evidence type="ECO:0000256" key="5">
    <source>
        <dbReference type="ARBA" id="ARBA00022833"/>
    </source>
</evidence>
<dbReference type="OrthoDB" id="910748at2"/>
<evidence type="ECO:0000256" key="8">
    <source>
        <dbReference type="SAM" id="SignalP"/>
    </source>
</evidence>
<comment type="cofactor">
    <cofactor evidence="1">
        <name>Zn(2+)</name>
        <dbReference type="ChEBI" id="CHEBI:29105"/>
    </cofactor>
</comment>